<proteinExistence type="predicted"/>
<dbReference type="EMBL" id="UINC01212441">
    <property type="protein sequence ID" value="SVE36771.1"/>
    <property type="molecule type" value="Genomic_DNA"/>
</dbReference>
<name>A0A383CX77_9ZZZZ</name>
<protein>
    <submittedName>
        <fullName evidence="1">Uncharacterized protein</fullName>
    </submittedName>
</protein>
<accession>A0A383CX77</accession>
<evidence type="ECO:0000313" key="1">
    <source>
        <dbReference type="EMBL" id="SVE36771.1"/>
    </source>
</evidence>
<dbReference type="AlphaFoldDB" id="A0A383CX77"/>
<sequence length="127" mass="14467">MRRRIHLSIALYWCFLPGLVSAQISTWRLGGDGLQWSAGDSIRIFIDFDSTPGAIQPIYLTSVQTVFSLLDNWSPWKFPREIGYVDGQRPRAWKRSLGDSRTVHNATYLVDGDSTTYNPPSSDLRNF</sequence>
<feature type="non-terminal residue" evidence="1">
    <location>
        <position position="127"/>
    </location>
</feature>
<reference evidence="1" key="1">
    <citation type="submission" date="2018-05" db="EMBL/GenBank/DDBJ databases">
        <authorList>
            <person name="Lanie J.A."/>
            <person name="Ng W.-L."/>
            <person name="Kazmierczak K.M."/>
            <person name="Andrzejewski T.M."/>
            <person name="Davidsen T.M."/>
            <person name="Wayne K.J."/>
            <person name="Tettelin H."/>
            <person name="Glass J.I."/>
            <person name="Rusch D."/>
            <person name="Podicherti R."/>
            <person name="Tsui H.-C.T."/>
            <person name="Winkler M.E."/>
        </authorList>
    </citation>
    <scope>NUCLEOTIDE SEQUENCE</scope>
</reference>
<organism evidence="1">
    <name type="scientific">marine metagenome</name>
    <dbReference type="NCBI Taxonomy" id="408172"/>
    <lineage>
        <taxon>unclassified sequences</taxon>
        <taxon>metagenomes</taxon>
        <taxon>ecological metagenomes</taxon>
    </lineage>
</organism>
<gene>
    <name evidence="1" type="ORF">METZ01_LOCUS489625</name>
</gene>